<accession>A0A7Y0DYS7</accession>
<dbReference type="InterPro" id="IPR018392">
    <property type="entry name" value="LysM"/>
</dbReference>
<dbReference type="PANTHER" id="PTHR21666:SF263">
    <property type="entry name" value="MUREIN HYDROLASE ACTIVATOR NLPD"/>
    <property type="match status" value="1"/>
</dbReference>
<dbReference type="Pfam" id="PF01476">
    <property type="entry name" value="LysM"/>
    <property type="match status" value="2"/>
</dbReference>
<evidence type="ECO:0000256" key="1">
    <source>
        <dbReference type="ARBA" id="ARBA00038420"/>
    </source>
</evidence>
<dbReference type="PANTHER" id="PTHR21666">
    <property type="entry name" value="PEPTIDASE-RELATED"/>
    <property type="match status" value="1"/>
</dbReference>
<evidence type="ECO:0000259" key="3">
    <source>
        <dbReference type="PROSITE" id="PS51782"/>
    </source>
</evidence>
<dbReference type="CDD" id="cd00118">
    <property type="entry name" value="LysM"/>
    <property type="match status" value="2"/>
</dbReference>
<dbReference type="PROSITE" id="PS51257">
    <property type="entry name" value="PROKAR_LIPOPROTEIN"/>
    <property type="match status" value="1"/>
</dbReference>
<dbReference type="Proteomes" id="UP000539372">
    <property type="component" value="Unassembled WGS sequence"/>
</dbReference>
<evidence type="ECO:0000313" key="4">
    <source>
        <dbReference type="EMBL" id="NMM44084.1"/>
    </source>
</evidence>
<feature type="compositionally biased region" description="Pro residues" evidence="2">
    <location>
        <begin position="190"/>
        <end position="208"/>
    </location>
</feature>
<organism evidence="4 5">
    <name type="scientific">Pacificispira spongiicola</name>
    <dbReference type="NCBI Taxonomy" id="2729598"/>
    <lineage>
        <taxon>Bacteria</taxon>
        <taxon>Pseudomonadati</taxon>
        <taxon>Pseudomonadota</taxon>
        <taxon>Alphaproteobacteria</taxon>
        <taxon>Rhodospirillales</taxon>
        <taxon>Rhodospirillaceae</taxon>
        <taxon>Pacificispira</taxon>
    </lineage>
</organism>
<dbReference type="InterPro" id="IPR016047">
    <property type="entry name" value="M23ase_b-sheet_dom"/>
</dbReference>
<dbReference type="GO" id="GO:0004222">
    <property type="term" value="F:metalloendopeptidase activity"/>
    <property type="evidence" value="ECO:0007669"/>
    <property type="project" value="TreeGrafter"/>
</dbReference>
<dbReference type="EMBL" id="JABBNT010000002">
    <property type="protein sequence ID" value="NMM44084.1"/>
    <property type="molecule type" value="Genomic_DNA"/>
</dbReference>
<evidence type="ECO:0000256" key="2">
    <source>
        <dbReference type="SAM" id="MobiDB-lite"/>
    </source>
</evidence>
<name>A0A7Y0DYS7_9PROT</name>
<dbReference type="RefSeq" id="WP_169624389.1">
    <property type="nucleotide sequence ID" value="NZ_JABBNT010000002.1"/>
</dbReference>
<proteinExistence type="inferred from homology"/>
<feature type="region of interest" description="Disordered" evidence="2">
    <location>
        <begin position="150"/>
        <end position="240"/>
    </location>
</feature>
<dbReference type="Pfam" id="PF01551">
    <property type="entry name" value="Peptidase_M23"/>
    <property type="match status" value="1"/>
</dbReference>
<feature type="compositionally biased region" description="Low complexity" evidence="2">
    <location>
        <begin position="156"/>
        <end position="171"/>
    </location>
</feature>
<dbReference type="PROSITE" id="PS51782">
    <property type="entry name" value="LYSM"/>
    <property type="match status" value="2"/>
</dbReference>
<comment type="caution">
    <text evidence="4">The sequence shown here is derived from an EMBL/GenBank/DDBJ whole genome shotgun (WGS) entry which is preliminary data.</text>
</comment>
<sequence length="370" mass="38696">MIRRIASGALLLLLVGCGGSSGPQIRIFDGSSVPSGGQGSGRTTGGFSDTVISGDQHRVQRGETLYSISRRYGVPLRSLIVENSLDPPYELQVGQVLRLPKARVHTVRAGETVYGISRQYNVAMNELVRVNGIQSPFTIKVGQKLAIPASTQTQRTVVSVSPSAPPATTGAPRPEAKPSSPGMAAQVPSPATPAPQPAPEPVTQPPAKVPDLPSYDTAGLPHPYGKPAPPPRLVGPIPQPPALTGDGFLWPVRGKVVSNYGPKGKGLHNDGINIAAPRGSAIRASENGVVAYAGDGLQGFGNIVLVKHADGYVTAYAHADTLLVTRGQVITRGQAIAKVGSTGTVDSPQVHFQIRKGREALDPRRFLLTS</sequence>
<dbReference type="SMART" id="SM00257">
    <property type="entry name" value="LysM"/>
    <property type="match status" value="2"/>
</dbReference>
<dbReference type="InterPro" id="IPR050570">
    <property type="entry name" value="Cell_wall_metabolism_enzyme"/>
</dbReference>
<dbReference type="AlphaFoldDB" id="A0A7Y0DYS7"/>
<feature type="domain" description="LysM" evidence="3">
    <location>
        <begin position="103"/>
        <end position="147"/>
    </location>
</feature>
<dbReference type="SUPFAM" id="SSF54106">
    <property type="entry name" value="LysM domain"/>
    <property type="match status" value="2"/>
</dbReference>
<feature type="compositionally biased region" description="Pro residues" evidence="2">
    <location>
        <begin position="224"/>
        <end position="240"/>
    </location>
</feature>
<protein>
    <submittedName>
        <fullName evidence="4">LysM peptidoglycan-binding domain-containing M23 family metallopeptidase</fullName>
    </submittedName>
</protein>
<dbReference type="Gene3D" id="2.70.70.10">
    <property type="entry name" value="Glucose Permease (Domain IIA)"/>
    <property type="match status" value="1"/>
</dbReference>
<dbReference type="InterPro" id="IPR036779">
    <property type="entry name" value="LysM_dom_sf"/>
</dbReference>
<keyword evidence="5" id="KW-1185">Reference proteome</keyword>
<evidence type="ECO:0000313" key="5">
    <source>
        <dbReference type="Proteomes" id="UP000539372"/>
    </source>
</evidence>
<dbReference type="SUPFAM" id="SSF51261">
    <property type="entry name" value="Duplicated hybrid motif"/>
    <property type="match status" value="1"/>
</dbReference>
<gene>
    <name evidence="4" type="ORF">HH303_06325</name>
</gene>
<feature type="region of interest" description="Disordered" evidence="2">
    <location>
        <begin position="31"/>
        <end position="51"/>
    </location>
</feature>
<dbReference type="Gene3D" id="3.10.350.10">
    <property type="entry name" value="LysM domain"/>
    <property type="match status" value="2"/>
</dbReference>
<feature type="domain" description="LysM" evidence="3">
    <location>
        <begin position="55"/>
        <end position="99"/>
    </location>
</feature>
<comment type="similarity">
    <text evidence="1">Belongs to the E.coli NlpD/Haemophilus LppB family.</text>
</comment>
<dbReference type="InterPro" id="IPR011055">
    <property type="entry name" value="Dup_hybrid_motif"/>
</dbReference>
<reference evidence="4 5" key="1">
    <citation type="submission" date="2020-04" db="EMBL/GenBank/DDBJ databases">
        <title>Rhodospirillaceae bacterium KN72 isolated from deep sea.</title>
        <authorList>
            <person name="Zhang D.-C."/>
        </authorList>
    </citation>
    <scope>NUCLEOTIDE SEQUENCE [LARGE SCALE GENOMIC DNA]</scope>
    <source>
        <strain evidence="4 5">KN72</strain>
    </source>
</reference>
<dbReference type="CDD" id="cd12797">
    <property type="entry name" value="M23_peptidase"/>
    <property type="match status" value="1"/>
</dbReference>